<feature type="transmembrane region" description="Helical" evidence="1">
    <location>
        <begin position="442"/>
        <end position="465"/>
    </location>
</feature>
<sequence>MVNITATEFRTFNAYLMIKWLVNVIVHSLFTKITIINEEALPLYGPLILVSNHNNQFIDAVAMIYSIPRQISFLVAMKTVRRKLVGTLAKLIGCIPVHRGEDLKYDGLGKVFWKLGSNVVNGVNSRFLIDMAVGDKLTVNNETHVIKEVVSENEVIIETPISFECKDMERGEPFKIIPKVQLSETYDAVSVALRYGNSICIFPEGGSHDRTNLLPLKPGVALMALNALADGSDDIVIVPVGLAYTDGYALQSTATMYIGKCITITKADCEESQNDRRRVVTRILEQIEKGLKQCMITASTKSIIGWIDLCGSLYPPERTVMSPNKAFELRKIIAGIFSRYEDSPETRELCEHLARYKTRLESNYLHDDEVWLLKQSLHSATLMLVEQSIKLICCVIMGLSFAPLWLPLHGISKFFAERHRRHALKNSVVKLEGSDVVASYKVLVLIAIVPLFNLGYGLILGLYLYREPEKVAIVVLITLCVLPLLYYVNLKNVRKIPKLLRQLRIVPLIFMGRINVWRETERELITMRTELQLKVREYVHNMGPKTSETFNDELRTLIPKVRTCVIIISR</sequence>
<dbReference type="PANTHER" id="PTHR31605">
    <property type="entry name" value="GLYCEROL-3-PHOSPHATE O-ACYLTRANSFERASE 1"/>
    <property type="match status" value="1"/>
</dbReference>
<dbReference type="SUPFAM" id="SSF69593">
    <property type="entry name" value="Glycerol-3-phosphate (1)-acyltransferase"/>
    <property type="match status" value="2"/>
</dbReference>
<name>A0AAD9UPL3_9APIC</name>
<dbReference type="GO" id="GO:0016287">
    <property type="term" value="F:glycerone-phosphate O-acyltransferase activity"/>
    <property type="evidence" value="ECO:0007669"/>
    <property type="project" value="TreeGrafter"/>
</dbReference>
<reference evidence="3" key="1">
    <citation type="journal article" date="2023" name="Nat. Microbiol.">
        <title>Babesia duncani multi-omics identifies virulence factors and drug targets.</title>
        <authorList>
            <person name="Singh P."/>
            <person name="Lonardi S."/>
            <person name="Liang Q."/>
            <person name="Vydyam P."/>
            <person name="Khabirova E."/>
            <person name="Fang T."/>
            <person name="Gihaz S."/>
            <person name="Thekkiniath J."/>
            <person name="Munshi M."/>
            <person name="Abel S."/>
            <person name="Ciampossin L."/>
            <person name="Batugedara G."/>
            <person name="Gupta M."/>
            <person name="Lu X.M."/>
            <person name="Lenz T."/>
            <person name="Chakravarty S."/>
            <person name="Cornillot E."/>
            <person name="Hu Y."/>
            <person name="Ma W."/>
            <person name="Gonzalez L.M."/>
            <person name="Sanchez S."/>
            <person name="Estrada K."/>
            <person name="Sanchez-Flores A."/>
            <person name="Montero E."/>
            <person name="Harb O.S."/>
            <person name="Le Roch K.G."/>
            <person name="Mamoun C.B."/>
        </authorList>
    </citation>
    <scope>NUCLEOTIDE SEQUENCE</scope>
    <source>
        <strain evidence="3">WA1</strain>
    </source>
</reference>
<dbReference type="GeneID" id="94334495"/>
<gene>
    <name evidence="3" type="ORF">BdWA1_000197</name>
</gene>
<keyword evidence="1" id="KW-0472">Membrane</keyword>
<evidence type="ECO:0000313" key="3">
    <source>
        <dbReference type="EMBL" id="KAK2197198.1"/>
    </source>
</evidence>
<feature type="transmembrane region" description="Helical" evidence="1">
    <location>
        <begin position="471"/>
        <end position="488"/>
    </location>
</feature>
<protein>
    <submittedName>
        <fullName evidence="3">Phospholipid-glycerol acyltransferase</fullName>
    </submittedName>
</protein>
<dbReference type="KEGG" id="bdw:94334495"/>
<dbReference type="Proteomes" id="UP001214638">
    <property type="component" value="Unassembled WGS sequence"/>
</dbReference>
<accession>A0AAD9UPL3</accession>
<keyword evidence="1" id="KW-1133">Transmembrane helix</keyword>
<dbReference type="InterPro" id="IPR052744">
    <property type="entry name" value="GPAT/DAPAT"/>
</dbReference>
<keyword evidence="3" id="KW-0808">Transferase</keyword>
<keyword evidence="4" id="KW-1185">Reference proteome</keyword>
<feature type="domain" description="Phospholipid/glycerol acyltransferase" evidence="2">
    <location>
        <begin position="47"/>
        <end position="245"/>
    </location>
</feature>
<evidence type="ECO:0000259" key="2">
    <source>
        <dbReference type="SMART" id="SM00563"/>
    </source>
</evidence>
<dbReference type="PANTHER" id="PTHR31605:SF0">
    <property type="entry name" value="GLYCEROL-3-PHOSPHATE O-ACYLTRANSFERASE 1"/>
    <property type="match status" value="1"/>
</dbReference>
<organism evidence="3 4">
    <name type="scientific">Babesia duncani</name>
    <dbReference type="NCBI Taxonomy" id="323732"/>
    <lineage>
        <taxon>Eukaryota</taxon>
        <taxon>Sar</taxon>
        <taxon>Alveolata</taxon>
        <taxon>Apicomplexa</taxon>
        <taxon>Aconoidasida</taxon>
        <taxon>Piroplasmida</taxon>
        <taxon>Babesiidae</taxon>
        <taxon>Babesia</taxon>
    </lineage>
</organism>
<dbReference type="RefSeq" id="XP_067804040.1">
    <property type="nucleotide sequence ID" value="XM_067945249.1"/>
</dbReference>
<keyword evidence="1" id="KW-0812">Transmembrane</keyword>
<dbReference type="InterPro" id="IPR002123">
    <property type="entry name" value="Plipid/glycerol_acylTrfase"/>
</dbReference>
<evidence type="ECO:0000256" key="1">
    <source>
        <dbReference type="SAM" id="Phobius"/>
    </source>
</evidence>
<evidence type="ECO:0000313" key="4">
    <source>
        <dbReference type="Proteomes" id="UP001214638"/>
    </source>
</evidence>
<proteinExistence type="predicted"/>
<dbReference type="AlphaFoldDB" id="A0AAD9UPL3"/>
<dbReference type="GO" id="GO:0004366">
    <property type="term" value="F:glycerol-3-phosphate O-acyltransferase activity"/>
    <property type="evidence" value="ECO:0007669"/>
    <property type="project" value="TreeGrafter"/>
</dbReference>
<dbReference type="GO" id="GO:0008654">
    <property type="term" value="P:phospholipid biosynthetic process"/>
    <property type="evidence" value="ECO:0007669"/>
    <property type="project" value="TreeGrafter"/>
</dbReference>
<dbReference type="Pfam" id="PF01553">
    <property type="entry name" value="Acyltransferase"/>
    <property type="match status" value="2"/>
</dbReference>
<dbReference type="SMART" id="SM00563">
    <property type="entry name" value="PlsC"/>
    <property type="match status" value="1"/>
</dbReference>
<feature type="transmembrane region" description="Helical" evidence="1">
    <location>
        <begin position="389"/>
        <end position="411"/>
    </location>
</feature>
<keyword evidence="3" id="KW-0012">Acyltransferase</keyword>
<dbReference type="EMBL" id="JALLKP010000001">
    <property type="protein sequence ID" value="KAK2197198.1"/>
    <property type="molecule type" value="Genomic_DNA"/>
</dbReference>
<comment type="caution">
    <text evidence="3">The sequence shown here is derived from an EMBL/GenBank/DDBJ whole genome shotgun (WGS) entry which is preliminary data.</text>
</comment>